<dbReference type="Pfam" id="PF00642">
    <property type="entry name" value="zf-CCCH"/>
    <property type="match status" value="1"/>
</dbReference>
<dbReference type="Gene3D" id="4.10.1000.10">
    <property type="entry name" value="Zinc finger, CCCH-type"/>
    <property type="match status" value="1"/>
</dbReference>
<feature type="region of interest" description="Disordered" evidence="5">
    <location>
        <begin position="1"/>
        <end position="20"/>
    </location>
</feature>
<evidence type="ECO:0000256" key="2">
    <source>
        <dbReference type="ARBA" id="ARBA00022771"/>
    </source>
</evidence>
<feature type="region of interest" description="Disordered" evidence="5">
    <location>
        <begin position="296"/>
        <end position="365"/>
    </location>
</feature>
<dbReference type="PANTHER" id="PTHR12681:SF0">
    <property type="entry name" value="ZINC FINGER CCCH DOMAIN-CONTAINING PROTEIN 15"/>
    <property type="match status" value="1"/>
</dbReference>
<name>A0A1R1XJJ4_9FUNG</name>
<keyword evidence="8" id="KW-1185">Reference proteome</keyword>
<sequence>MRMPPKKAQSNKSVQKDKKKIIEDKTFGLKNKNKSSKVNKYIQQVESQVQAAGNRKVQKSAEEQKTLALKKKELQQKKDEELALLFNPIIQQKVPFGVDPKTILCQSFKAGVCKKGDKCKFSHDLNVGRKVTKIDVYTDKRGDPNNKNEDLMENWDLAKLESVVNSKKNPATTTDIVCKNFLEAIESGKYGWFWVCPNGGEKCKYKHALPPGFVFKAKKSDNGEEKEEISLEEFLEVERHKLGPNLTPVTYESFEIWKKTRTDKKSAEEEAERSRKEAAFKAGKNVKMSGRDFFDFNPDWNKDEDDEDDTFDISVYKNADGEYTNEENNRNNSSADNNINQNDGPNTEETSNITTTNNDSVEIST</sequence>
<gene>
    <name evidence="7" type="ORF">AYI70_g7688</name>
</gene>
<dbReference type="SUPFAM" id="SSF90229">
    <property type="entry name" value="CCCH zinc finger"/>
    <property type="match status" value="1"/>
</dbReference>
<evidence type="ECO:0000256" key="5">
    <source>
        <dbReference type="SAM" id="MobiDB-lite"/>
    </source>
</evidence>
<dbReference type="AlphaFoldDB" id="A0A1R1XJJ4"/>
<feature type="compositionally biased region" description="Low complexity" evidence="5">
    <location>
        <begin position="330"/>
        <end position="358"/>
    </location>
</feature>
<dbReference type="OrthoDB" id="278280at2759"/>
<feature type="domain" description="C3H1-type" evidence="6">
    <location>
        <begin position="99"/>
        <end position="126"/>
    </location>
</feature>
<dbReference type="Proteomes" id="UP000187283">
    <property type="component" value="Unassembled WGS sequence"/>
</dbReference>
<dbReference type="Gene3D" id="6.20.400.10">
    <property type="match status" value="1"/>
</dbReference>
<protein>
    <submittedName>
        <fullName evidence="7">Zinc finger CCCH domain-containing protein 15-like protein</fullName>
    </submittedName>
</protein>
<proteinExistence type="predicted"/>
<dbReference type="GO" id="GO:0005829">
    <property type="term" value="C:cytosol"/>
    <property type="evidence" value="ECO:0007669"/>
    <property type="project" value="TreeGrafter"/>
</dbReference>
<dbReference type="Pfam" id="PF16543">
    <property type="entry name" value="DFRP_C"/>
    <property type="match status" value="1"/>
</dbReference>
<feature type="domain" description="C3H1-type" evidence="6">
    <location>
        <begin position="172"/>
        <end position="210"/>
    </location>
</feature>
<organism evidence="7 8">
    <name type="scientific">Smittium culicis</name>
    <dbReference type="NCBI Taxonomy" id="133412"/>
    <lineage>
        <taxon>Eukaryota</taxon>
        <taxon>Fungi</taxon>
        <taxon>Fungi incertae sedis</taxon>
        <taxon>Zoopagomycota</taxon>
        <taxon>Kickxellomycotina</taxon>
        <taxon>Harpellomycetes</taxon>
        <taxon>Harpellales</taxon>
        <taxon>Legeriomycetaceae</taxon>
        <taxon>Smittium</taxon>
    </lineage>
</organism>
<keyword evidence="1 4" id="KW-0479">Metal-binding</keyword>
<dbReference type="InterPro" id="IPR032378">
    <property type="entry name" value="ZC3H15/TMA46_C"/>
</dbReference>
<dbReference type="GO" id="GO:0008270">
    <property type="term" value="F:zinc ion binding"/>
    <property type="evidence" value="ECO:0007669"/>
    <property type="project" value="UniProtKB-KW"/>
</dbReference>
<feature type="zinc finger region" description="C3H1-type" evidence="4">
    <location>
        <begin position="99"/>
        <end position="126"/>
    </location>
</feature>
<evidence type="ECO:0000313" key="7">
    <source>
        <dbReference type="EMBL" id="OMJ14768.1"/>
    </source>
</evidence>
<keyword evidence="3 4" id="KW-0862">Zinc</keyword>
<feature type="zinc finger region" description="C3H1-type" evidence="4">
    <location>
        <begin position="172"/>
        <end position="210"/>
    </location>
</feature>
<dbReference type="InterPro" id="IPR000571">
    <property type="entry name" value="Znf_CCCH"/>
</dbReference>
<dbReference type="GO" id="GO:0002181">
    <property type="term" value="P:cytoplasmic translation"/>
    <property type="evidence" value="ECO:0007669"/>
    <property type="project" value="TreeGrafter"/>
</dbReference>
<dbReference type="SMART" id="SM00356">
    <property type="entry name" value="ZnF_C3H1"/>
    <property type="match status" value="2"/>
</dbReference>
<accession>A0A1R1XJJ4</accession>
<dbReference type="EMBL" id="LSSN01002915">
    <property type="protein sequence ID" value="OMJ14768.1"/>
    <property type="molecule type" value="Genomic_DNA"/>
</dbReference>
<reference evidence="7 8" key="1">
    <citation type="submission" date="2017-01" db="EMBL/GenBank/DDBJ databases">
        <authorList>
            <person name="Mah S.A."/>
            <person name="Swanson W.J."/>
            <person name="Moy G.W."/>
            <person name="Vacquier V.D."/>
        </authorList>
    </citation>
    <scope>NUCLEOTIDE SEQUENCE [LARGE SCALE GENOMIC DNA]</scope>
    <source>
        <strain evidence="7 8">GSMNP</strain>
    </source>
</reference>
<dbReference type="PROSITE" id="PS50103">
    <property type="entry name" value="ZF_C3H1"/>
    <property type="match status" value="2"/>
</dbReference>
<dbReference type="PANTHER" id="PTHR12681">
    <property type="entry name" value="ZINC FINGER-CONTAINING PROTEIN P48ZNF"/>
    <property type="match status" value="1"/>
</dbReference>
<evidence type="ECO:0000256" key="3">
    <source>
        <dbReference type="ARBA" id="ARBA00022833"/>
    </source>
</evidence>
<evidence type="ECO:0000256" key="4">
    <source>
        <dbReference type="PROSITE-ProRule" id="PRU00723"/>
    </source>
</evidence>
<dbReference type="STRING" id="133412.A0A1R1XJJ4"/>
<evidence type="ECO:0000259" key="6">
    <source>
        <dbReference type="PROSITE" id="PS50103"/>
    </source>
</evidence>
<feature type="compositionally biased region" description="Acidic residues" evidence="5">
    <location>
        <begin position="302"/>
        <end position="311"/>
    </location>
</feature>
<keyword evidence="2 4" id="KW-0863">Zinc-finger</keyword>
<evidence type="ECO:0000256" key="1">
    <source>
        <dbReference type="ARBA" id="ARBA00022723"/>
    </source>
</evidence>
<comment type="caution">
    <text evidence="7">The sequence shown here is derived from an EMBL/GenBank/DDBJ whole genome shotgun (WGS) entry which is preliminary data.</text>
</comment>
<dbReference type="InterPro" id="IPR036855">
    <property type="entry name" value="Znf_CCCH_sf"/>
</dbReference>
<dbReference type="GO" id="GO:0003729">
    <property type="term" value="F:mRNA binding"/>
    <property type="evidence" value="ECO:0007669"/>
    <property type="project" value="TreeGrafter"/>
</dbReference>
<evidence type="ECO:0000313" key="8">
    <source>
        <dbReference type="Proteomes" id="UP000187283"/>
    </source>
</evidence>